<dbReference type="Pfam" id="PF00560">
    <property type="entry name" value="LRR_1"/>
    <property type="match status" value="3"/>
</dbReference>
<evidence type="ECO:0000313" key="8">
    <source>
        <dbReference type="EMBL" id="MCI18330.1"/>
    </source>
</evidence>
<comment type="subcellular location">
    <subcellularLocation>
        <location evidence="1">Cell envelope</location>
    </subcellularLocation>
    <subcellularLocation>
        <location evidence="2">Membrane</location>
    </subcellularLocation>
</comment>
<sequence>NTLSQIKTLVTISFTYNKLTGSLPASLSTIPSLAGIAFNGNQLTGEIPESYGSFPALFTGLLLSRNRLTGKVPASLGKLNLADLDLSRNMLEGDVSMFFKSNILTYTISLAMNSFAFDIGKVGLSKDLNKLDLRNNKIYGTLPQGLADLRYLHKLNVSNNNLCGQIPNLRFDESCYAHNKCLCGSPLPTCKT</sequence>
<dbReference type="EMBL" id="LXQA010109681">
    <property type="protein sequence ID" value="MCI18330.1"/>
    <property type="molecule type" value="Genomic_DNA"/>
</dbReference>
<evidence type="ECO:0000256" key="7">
    <source>
        <dbReference type="ARBA" id="ARBA00023180"/>
    </source>
</evidence>
<evidence type="ECO:0000256" key="5">
    <source>
        <dbReference type="ARBA" id="ARBA00022737"/>
    </source>
</evidence>
<dbReference type="InterPro" id="IPR032675">
    <property type="entry name" value="LRR_dom_sf"/>
</dbReference>
<keyword evidence="7" id="KW-0325">Glycoprotein</keyword>
<protein>
    <submittedName>
        <fullName evidence="8">Polygalacturonase inhibitor 2-like</fullName>
    </submittedName>
</protein>
<feature type="non-terminal residue" evidence="8">
    <location>
        <position position="1"/>
    </location>
</feature>
<evidence type="ECO:0000256" key="6">
    <source>
        <dbReference type="ARBA" id="ARBA00023136"/>
    </source>
</evidence>
<evidence type="ECO:0000256" key="4">
    <source>
        <dbReference type="ARBA" id="ARBA00022729"/>
    </source>
</evidence>
<evidence type="ECO:0000256" key="2">
    <source>
        <dbReference type="ARBA" id="ARBA00004370"/>
    </source>
</evidence>
<evidence type="ECO:0000256" key="3">
    <source>
        <dbReference type="ARBA" id="ARBA00022614"/>
    </source>
</evidence>
<organism evidence="8 9">
    <name type="scientific">Trifolium medium</name>
    <dbReference type="NCBI Taxonomy" id="97028"/>
    <lineage>
        <taxon>Eukaryota</taxon>
        <taxon>Viridiplantae</taxon>
        <taxon>Streptophyta</taxon>
        <taxon>Embryophyta</taxon>
        <taxon>Tracheophyta</taxon>
        <taxon>Spermatophyta</taxon>
        <taxon>Magnoliopsida</taxon>
        <taxon>eudicotyledons</taxon>
        <taxon>Gunneridae</taxon>
        <taxon>Pentapetalae</taxon>
        <taxon>rosids</taxon>
        <taxon>fabids</taxon>
        <taxon>Fabales</taxon>
        <taxon>Fabaceae</taxon>
        <taxon>Papilionoideae</taxon>
        <taxon>50 kb inversion clade</taxon>
        <taxon>NPAAA clade</taxon>
        <taxon>Hologalegina</taxon>
        <taxon>IRL clade</taxon>
        <taxon>Trifolieae</taxon>
        <taxon>Trifolium</taxon>
    </lineage>
</organism>
<dbReference type="Gene3D" id="3.80.10.10">
    <property type="entry name" value="Ribonuclease Inhibitor"/>
    <property type="match status" value="1"/>
</dbReference>
<dbReference type="GO" id="GO:0016020">
    <property type="term" value="C:membrane"/>
    <property type="evidence" value="ECO:0007669"/>
    <property type="project" value="UniProtKB-SubCell"/>
</dbReference>
<proteinExistence type="predicted"/>
<keyword evidence="4" id="KW-0732">Signal</keyword>
<keyword evidence="9" id="KW-1185">Reference proteome</keyword>
<dbReference type="InterPro" id="IPR001611">
    <property type="entry name" value="Leu-rich_rpt"/>
</dbReference>
<name>A0A392Q3M6_9FABA</name>
<keyword evidence="3" id="KW-0433">Leucine-rich repeat</keyword>
<comment type="caution">
    <text evidence="8">The sequence shown here is derived from an EMBL/GenBank/DDBJ whole genome shotgun (WGS) entry which is preliminary data.</text>
</comment>
<keyword evidence="5" id="KW-0677">Repeat</keyword>
<evidence type="ECO:0000313" key="9">
    <source>
        <dbReference type="Proteomes" id="UP000265520"/>
    </source>
</evidence>
<dbReference type="AlphaFoldDB" id="A0A392Q3M6"/>
<dbReference type="PANTHER" id="PTHR48059">
    <property type="entry name" value="POLYGALACTURONASE INHIBITOR 1"/>
    <property type="match status" value="1"/>
</dbReference>
<evidence type="ECO:0000256" key="1">
    <source>
        <dbReference type="ARBA" id="ARBA00004196"/>
    </source>
</evidence>
<dbReference type="Proteomes" id="UP000265520">
    <property type="component" value="Unassembled WGS sequence"/>
</dbReference>
<dbReference type="PANTHER" id="PTHR48059:SF24">
    <property type="entry name" value="POLYGALACTURONASE INHIBITOR"/>
    <property type="match status" value="1"/>
</dbReference>
<dbReference type="SUPFAM" id="SSF52058">
    <property type="entry name" value="L domain-like"/>
    <property type="match status" value="1"/>
</dbReference>
<keyword evidence="6" id="KW-0472">Membrane</keyword>
<dbReference type="InterPro" id="IPR051848">
    <property type="entry name" value="PGIP"/>
</dbReference>
<dbReference type="FunFam" id="3.80.10.10:FF:000041">
    <property type="entry name" value="LRR receptor-like serine/threonine-protein kinase ERECTA"/>
    <property type="match status" value="1"/>
</dbReference>
<reference evidence="8 9" key="1">
    <citation type="journal article" date="2018" name="Front. Plant Sci.">
        <title>Red Clover (Trifolium pratense) and Zigzag Clover (T. medium) - A Picture of Genomic Similarities and Differences.</title>
        <authorList>
            <person name="Dluhosova J."/>
            <person name="Istvanek J."/>
            <person name="Nedelnik J."/>
            <person name="Repkova J."/>
        </authorList>
    </citation>
    <scope>NUCLEOTIDE SEQUENCE [LARGE SCALE GENOMIC DNA]</scope>
    <source>
        <strain evidence="9">cv. 10/8</strain>
        <tissue evidence="8">Leaf</tissue>
    </source>
</reference>
<accession>A0A392Q3M6</accession>